<keyword evidence="2" id="KW-0812">Transmembrane</keyword>
<evidence type="ECO:0000256" key="1">
    <source>
        <dbReference type="SAM" id="MobiDB-lite"/>
    </source>
</evidence>
<sequence>MNLRASPPIAGAAHRRSPLRPSSPIGHPSAAMDDPRSSGDEVKNPGAEAVDTRRAMGRRVLRVLRLASAAPIAIAGARSGLLTEYMEEMFAATESFRDAFDQDDDGCRAASRTDAEAAVALSLAAGQVADAALKLSRAADSVDWELLCTQAVDTEDSMLKKTDYERRSRGWISQLACWWLSRKDPNAARDVENQLSIVMPGQAESPPRQANDPSTLISMLDFSLSSSLNLIPFMDLSTILKDRKPNELWWIAFALEWWFGMTSVGIPSAVYGLTMLVIFYIYLLLGIGDKAFLGVTLVFFTVLHCYFLIKGLRKRNH</sequence>
<dbReference type="Gramene" id="LPERR01G35080.1">
    <property type="protein sequence ID" value="LPERR01G35080.1"/>
    <property type="gene ID" value="LPERR01G35080"/>
</dbReference>
<reference evidence="3" key="3">
    <citation type="submission" date="2015-04" db="UniProtKB">
        <authorList>
            <consortium name="EnsemblPlants"/>
        </authorList>
    </citation>
    <scope>IDENTIFICATION</scope>
</reference>
<protein>
    <submittedName>
        <fullName evidence="3">Uncharacterized protein</fullName>
    </submittedName>
</protein>
<dbReference type="AlphaFoldDB" id="A0A0D9V920"/>
<keyword evidence="2" id="KW-0472">Membrane</keyword>
<organism evidence="3 4">
    <name type="scientific">Leersia perrieri</name>
    <dbReference type="NCBI Taxonomy" id="77586"/>
    <lineage>
        <taxon>Eukaryota</taxon>
        <taxon>Viridiplantae</taxon>
        <taxon>Streptophyta</taxon>
        <taxon>Embryophyta</taxon>
        <taxon>Tracheophyta</taxon>
        <taxon>Spermatophyta</taxon>
        <taxon>Magnoliopsida</taxon>
        <taxon>Liliopsida</taxon>
        <taxon>Poales</taxon>
        <taxon>Poaceae</taxon>
        <taxon>BOP clade</taxon>
        <taxon>Oryzoideae</taxon>
        <taxon>Oryzeae</taxon>
        <taxon>Oryzinae</taxon>
        <taxon>Leersia</taxon>
    </lineage>
</organism>
<feature type="region of interest" description="Disordered" evidence="1">
    <location>
        <begin position="1"/>
        <end position="51"/>
    </location>
</feature>
<proteinExistence type="predicted"/>
<reference evidence="4" key="2">
    <citation type="submission" date="2013-12" db="EMBL/GenBank/DDBJ databases">
        <authorList>
            <person name="Yu Y."/>
            <person name="Lee S."/>
            <person name="de Baynast K."/>
            <person name="Wissotski M."/>
            <person name="Liu L."/>
            <person name="Talag J."/>
            <person name="Goicoechea J."/>
            <person name="Angelova A."/>
            <person name="Jetty R."/>
            <person name="Kudrna D."/>
            <person name="Golser W."/>
            <person name="Rivera L."/>
            <person name="Zhang J."/>
            <person name="Wing R."/>
        </authorList>
    </citation>
    <scope>NUCLEOTIDE SEQUENCE</scope>
</reference>
<name>A0A0D9V920_9ORYZ</name>
<accession>A0A0D9V920</accession>
<evidence type="ECO:0000313" key="3">
    <source>
        <dbReference type="EnsemblPlants" id="LPERR01G35080.1"/>
    </source>
</evidence>
<evidence type="ECO:0000256" key="2">
    <source>
        <dbReference type="SAM" id="Phobius"/>
    </source>
</evidence>
<reference evidence="3 4" key="1">
    <citation type="submission" date="2012-08" db="EMBL/GenBank/DDBJ databases">
        <title>Oryza genome evolution.</title>
        <authorList>
            <person name="Wing R.A."/>
        </authorList>
    </citation>
    <scope>NUCLEOTIDE SEQUENCE</scope>
</reference>
<keyword evidence="4" id="KW-1185">Reference proteome</keyword>
<dbReference type="Proteomes" id="UP000032180">
    <property type="component" value="Chromosome 1"/>
</dbReference>
<dbReference type="HOGENOM" id="CLU_878144_0_0_1"/>
<feature type="transmembrane region" description="Helical" evidence="2">
    <location>
        <begin position="291"/>
        <end position="309"/>
    </location>
</feature>
<keyword evidence="2" id="KW-1133">Transmembrane helix</keyword>
<feature type="compositionally biased region" description="Basic and acidic residues" evidence="1">
    <location>
        <begin position="33"/>
        <end position="43"/>
    </location>
</feature>
<evidence type="ECO:0000313" key="4">
    <source>
        <dbReference type="Proteomes" id="UP000032180"/>
    </source>
</evidence>
<dbReference type="EnsemblPlants" id="LPERR01G35080.1">
    <property type="protein sequence ID" value="LPERR01G35080.1"/>
    <property type="gene ID" value="LPERR01G35080"/>
</dbReference>
<feature type="transmembrane region" description="Helical" evidence="2">
    <location>
        <begin position="257"/>
        <end position="285"/>
    </location>
</feature>